<dbReference type="GO" id="GO:0009231">
    <property type="term" value="P:riboflavin biosynthetic process"/>
    <property type="evidence" value="ECO:0007669"/>
    <property type="project" value="UniProtKB-UniRule"/>
</dbReference>
<feature type="binding site" evidence="9">
    <location>
        <position position="229"/>
    </location>
    <ligand>
        <name>Zn(2+)</name>
        <dbReference type="ChEBI" id="CHEBI:29105"/>
        <note>catalytic</note>
    </ligand>
</feature>
<keyword evidence="5 9" id="KW-0378">Hydrolase</keyword>
<evidence type="ECO:0000313" key="11">
    <source>
        <dbReference type="EMBL" id="MBT9288254.1"/>
    </source>
</evidence>
<dbReference type="Pfam" id="PF00925">
    <property type="entry name" value="GTP_cyclohydro2"/>
    <property type="match status" value="1"/>
</dbReference>
<evidence type="ECO:0000256" key="9">
    <source>
        <dbReference type="HAMAP-Rule" id="MF_00179"/>
    </source>
</evidence>
<comment type="function">
    <text evidence="9">Catalyzes the conversion of GTP to 2,5-diamino-6-ribosylamino-4(3H)-pyrimidinone 5'-phosphate (DARP), formate and pyrophosphate.</text>
</comment>
<dbReference type="HAMAP" id="MF_00179">
    <property type="entry name" value="RibA"/>
    <property type="match status" value="1"/>
</dbReference>
<dbReference type="GO" id="GO:0005829">
    <property type="term" value="C:cytosol"/>
    <property type="evidence" value="ECO:0007669"/>
    <property type="project" value="TreeGrafter"/>
</dbReference>
<feature type="domain" description="GTP cyclohydrolase II" evidence="10">
    <location>
        <begin position="185"/>
        <end position="344"/>
    </location>
</feature>
<keyword evidence="6 9" id="KW-0862">Zinc</keyword>
<comment type="pathway">
    <text evidence="1 9">Cofactor biosynthesis; riboflavin biosynthesis; 5-amino-6-(D-ribitylamino)uracil from GTP: step 1/4.</text>
</comment>
<protein>
    <recommendedName>
        <fullName evidence="9">GTP cyclohydrolase-2</fullName>
        <ecNumber evidence="9">3.5.4.25</ecNumber>
    </recommendedName>
    <alternativeName>
        <fullName evidence="9">GTP cyclohydrolase II</fullName>
    </alternativeName>
</protein>
<dbReference type="GO" id="GO:0005525">
    <property type="term" value="F:GTP binding"/>
    <property type="evidence" value="ECO:0007669"/>
    <property type="project" value="UniProtKB-KW"/>
</dbReference>
<evidence type="ECO:0000313" key="12">
    <source>
        <dbReference type="Proteomes" id="UP000766595"/>
    </source>
</evidence>
<keyword evidence="12" id="KW-1185">Reference proteome</keyword>
<evidence type="ECO:0000256" key="2">
    <source>
        <dbReference type="ARBA" id="ARBA00022619"/>
    </source>
</evidence>
<feature type="active site" description="Nucleophile" evidence="9">
    <location>
        <position position="303"/>
    </location>
</feature>
<name>A0A947D7H7_9HYPH</name>
<dbReference type="NCBIfam" id="NF001591">
    <property type="entry name" value="PRK00393.1"/>
    <property type="match status" value="1"/>
</dbReference>
<feature type="binding site" evidence="9">
    <location>
        <begin position="267"/>
        <end position="269"/>
    </location>
    <ligand>
        <name>GTP</name>
        <dbReference type="ChEBI" id="CHEBI:37565"/>
    </ligand>
</feature>
<comment type="catalytic activity">
    <reaction evidence="8 9">
        <text>GTP + 4 H2O = 2,5-diamino-6-hydroxy-4-(5-phosphoribosylamino)-pyrimidine + formate + 2 phosphate + 3 H(+)</text>
        <dbReference type="Rhea" id="RHEA:23704"/>
        <dbReference type="ChEBI" id="CHEBI:15377"/>
        <dbReference type="ChEBI" id="CHEBI:15378"/>
        <dbReference type="ChEBI" id="CHEBI:15740"/>
        <dbReference type="ChEBI" id="CHEBI:37565"/>
        <dbReference type="ChEBI" id="CHEBI:43474"/>
        <dbReference type="ChEBI" id="CHEBI:58614"/>
        <dbReference type="EC" id="3.5.4.25"/>
    </reaction>
</comment>
<dbReference type="AlphaFoldDB" id="A0A947D7H7"/>
<keyword evidence="7 9" id="KW-0342">GTP-binding</keyword>
<evidence type="ECO:0000256" key="8">
    <source>
        <dbReference type="ARBA" id="ARBA00049295"/>
    </source>
</evidence>
<feature type="binding site" evidence="9">
    <location>
        <position position="240"/>
    </location>
    <ligand>
        <name>Zn(2+)</name>
        <dbReference type="ChEBI" id="CHEBI:29105"/>
        <note>catalytic</note>
    </ligand>
</feature>
<proteinExistence type="inferred from homology"/>
<dbReference type="PANTHER" id="PTHR21327">
    <property type="entry name" value="GTP CYCLOHYDROLASE II-RELATED"/>
    <property type="match status" value="1"/>
</dbReference>
<organism evidence="11 12">
    <name type="scientific">Prosthecodimorpha staleyi</name>
    <dbReference type="NCBI Taxonomy" id="2840188"/>
    <lineage>
        <taxon>Bacteria</taxon>
        <taxon>Pseudomonadati</taxon>
        <taxon>Pseudomonadota</taxon>
        <taxon>Alphaproteobacteria</taxon>
        <taxon>Hyphomicrobiales</taxon>
        <taxon>Ancalomicrobiaceae</taxon>
        <taxon>Prosthecodimorpha</taxon>
    </lineage>
</organism>
<dbReference type="GO" id="GO:0003935">
    <property type="term" value="F:GTP cyclohydrolase II activity"/>
    <property type="evidence" value="ECO:0007669"/>
    <property type="project" value="UniProtKB-UniRule"/>
</dbReference>
<evidence type="ECO:0000256" key="3">
    <source>
        <dbReference type="ARBA" id="ARBA00022723"/>
    </source>
</evidence>
<evidence type="ECO:0000256" key="7">
    <source>
        <dbReference type="ARBA" id="ARBA00023134"/>
    </source>
</evidence>
<feature type="binding site" evidence="9">
    <location>
        <position position="289"/>
    </location>
    <ligand>
        <name>GTP</name>
        <dbReference type="ChEBI" id="CHEBI:37565"/>
    </ligand>
</feature>
<dbReference type="RefSeq" id="WP_261966932.1">
    <property type="nucleotide sequence ID" value="NZ_JAHHZF010000001.1"/>
</dbReference>
<dbReference type="EC" id="3.5.4.25" evidence="9"/>
<evidence type="ECO:0000256" key="1">
    <source>
        <dbReference type="ARBA" id="ARBA00004853"/>
    </source>
</evidence>
<dbReference type="SUPFAM" id="SSF142695">
    <property type="entry name" value="RibA-like"/>
    <property type="match status" value="1"/>
</dbReference>
<comment type="caution">
    <text evidence="11">The sequence shown here is derived from an EMBL/GenBank/DDBJ whole genome shotgun (WGS) entry which is preliminary data.</text>
</comment>
<keyword evidence="2 9" id="KW-0686">Riboflavin biosynthesis</keyword>
<evidence type="ECO:0000256" key="4">
    <source>
        <dbReference type="ARBA" id="ARBA00022741"/>
    </source>
</evidence>
<evidence type="ECO:0000256" key="6">
    <source>
        <dbReference type="ARBA" id="ARBA00022833"/>
    </source>
</evidence>
<feature type="binding site" evidence="9">
    <location>
        <position position="242"/>
    </location>
    <ligand>
        <name>Zn(2+)</name>
        <dbReference type="ChEBI" id="CHEBI:29105"/>
        <note>catalytic</note>
    </ligand>
</feature>
<feature type="active site" description="Proton acceptor" evidence="9">
    <location>
        <position position="301"/>
    </location>
</feature>
<keyword evidence="3 9" id="KW-0479">Metal-binding</keyword>
<dbReference type="InterPro" id="IPR000926">
    <property type="entry name" value="RibA"/>
</dbReference>
<comment type="similarity">
    <text evidence="9">Belongs to the GTP cyclohydrolase II family.</text>
</comment>
<dbReference type="InterPro" id="IPR032677">
    <property type="entry name" value="GTP_cyclohydro_II"/>
</dbReference>
<dbReference type="PANTHER" id="PTHR21327:SF18">
    <property type="entry name" value="3,4-DIHYDROXY-2-BUTANONE 4-PHOSPHATE SYNTHASE"/>
    <property type="match status" value="1"/>
</dbReference>
<evidence type="ECO:0000259" key="10">
    <source>
        <dbReference type="Pfam" id="PF00925"/>
    </source>
</evidence>
<dbReference type="CDD" id="cd00641">
    <property type="entry name" value="GTP_cyclohydro2"/>
    <property type="match status" value="1"/>
</dbReference>
<feature type="binding site" evidence="9">
    <location>
        <position position="324"/>
    </location>
    <ligand>
        <name>GTP</name>
        <dbReference type="ChEBI" id="CHEBI:37565"/>
    </ligand>
</feature>
<sequence length="391" mass="41302">MTALETLFGSDARRGVERAVAEFRSGRPCLICDHDGASLLAAPSEGLDDARLAALSALAGGRAPSLILTGRRAHWLGLLDHDPDAVALDMHAGVDAATIAGLVLGTRETAATPVAADLRPADAFGRAAVDIARLAHLAPSVVLMALSPARIAEIAPFVVGVTIGEVAAYRASVPSDLMIVSQARVPLRPDVPSRFVVFRGGGSLHDQVAIVVGTPPVDAPVPVRLHSACLTGDLFGSLKCDCGDQLRNTVARFHEIGGGVLLYLDQEGRGIGIANKMRAYRLQETGFDTIDADAQLGFRDDERDYAEAARMLQLLGYTRVALHSNNPRKLEALRRAGLTVVSREPVKTPVTLENANYLKTKAARAGHLIDTAWVDEVEAALLASARATAAE</sequence>
<dbReference type="GO" id="GO:0008270">
    <property type="term" value="F:zinc ion binding"/>
    <property type="evidence" value="ECO:0007669"/>
    <property type="project" value="UniProtKB-UniRule"/>
</dbReference>
<dbReference type="Proteomes" id="UP000766595">
    <property type="component" value="Unassembled WGS sequence"/>
</dbReference>
<reference evidence="11 12" key="1">
    <citation type="submission" date="2021-06" db="EMBL/GenBank/DDBJ databases">
        <authorList>
            <person name="Grouzdev D.S."/>
            <person name="Koziaeva V."/>
        </authorList>
    </citation>
    <scope>NUCLEOTIDE SEQUENCE [LARGE SCALE GENOMIC DNA]</scope>
    <source>
        <strain evidence="11 12">22</strain>
    </source>
</reference>
<feature type="binding site" evidence="9">
    <location>
        <position position="329"/>
    </location>
    <ligand>
        <name>GTP</name>
        <dbReference type="ChEBI" id="CHEBI:37565"/>
    </ligand>
</feature>
<feature type="binding site" evidence="9">
    <location>
        <position position="245"/>
    </location>
    <ligand>
        <name>GTP</name>
        <dbReference type="ChEBI" id="CHEBI:37565"/>
    </ligand>
</feature>
<feature type="binding site" evidence="9">
    <location>
        <begin position="224"/>
        <end position="228"/>
    </location>
    <ligand>
        <name>GTP</name>
        <dbReference type="ChEBI" id="CHEBI:37565"/>
    </ligand>
</feature>
<dbReference type="InterPro" id="IPR036144">
    <property type="entry name" value="RibA-like_sf"/>
</dbReference>
<comment type="cofactor">
    <cofactor evidence="9">
        <name>Zn(2+)</name>
        <dbReference type="ChEBI" id="CHEBI:29105"/>
    </cofactor>
    <text evidence="9">Binds 1 zinc ion per subunit.</text>
</comment>
<keyword evidence="4 9" id="KW-0547">Nucleotide-binding</keyword>
<dbReference type="Gene3D" id="3.40.50.10990">
    <property type="entry name" value="GTP cyclohydrolase II"/>
    <property type="match status" value="1"/>
</dbReference>
<accession>A0A947D7H7</accession>
<evidence type="ECO:0000256" key="5">
    <source>
        <dbReference type="ARBA" id="ARBA00022801"/>
    </source>
</evidence>
<dbReference type="EMBL" id="JAHHZF010000001">
    <property type="protein sequence ID" value="MBT9288254.1"/>
    <property type="molecule type" value="Genomic_DNA"/>
</dbReference>
<gene>
    <name evidence="9 11" type="primary">ribA</name>
    <name evidence="11" type="ORF">KL771_02255</name>
</gene>